<dbReference type="InterPro" id="IPR002346">
    <property type="entry name" value="Mopterin_DH_FAD-bd"/>
</dbReference>
<organism evidence="5 6">
    <name type="scientific">Leekyejoonella antrihumi</name>
    <dbReference type="NCBI Taxonomy" id="1660198"/>
    <lineage>
        <taxon>Bacteria</taxon>
        <taxon>Bacillati</taxon>
        <taxon>Actinomycetota</taxon>
        <taxon>Actinomycetes</taxon>
        <taxon>Micrococcales</taxon>
        <taxon>Dermacoccaceae</taxon>
        <taxon>Leekyejoonella</taxon>
    </lineage>
</organism>
<evidence type="ECO:0000256" key="1">
    <source>
        <dbReference type="ARBA" id="ARBA00022630"/>
    </source>
</evidence>
<dbReference type="InterPro" id="IPR036683">
    <property type="entry name" value="CO_DH_flav_C_dom_sf"/>
</dbReference>
<sequence length="291" mass="30469">MKLPPFDYRAPRSMDEVLSLLAEHGGDAKVIAGGQSLVPLLALRMARPAVVVDIGRVPGLGELEVDDGTVVAGAMTREHAAETSPLVRQHVPLLADAMPLIGHPAIRCRGTVGGTIAHADPAAEAPAVALALDAEIVARSAARGTRTIAAAEFFQGFLTTALEEDEAVTQVRFPIAAPRTGGCFDEVARRHGDFAIAGVATQVRLDEHGRIEDARIVLIGVSDVPLRRSKAEQLLRGQVPTAAVFDAAADAAAADLAPAPDLHGSSAYRVHLARVVVRRALDKAAQRAETA</sequence>
<dbReference type="PANTHER" id="PTHR42659">
    <property type="entry name" value="XANTHINE DEHYDROGENASE SUBUNIT C-RELATED"/>
    <property type="match status" value="1"/>
</dbReference>
<dbReference type="InterPro" id="IPR005107">
    <property type="entry name" value="CO_DH_flav_C"/>
</dbReference>
<comment type="caution">
    <text evidence="5">The sequence shown here is derived from an EMBL/GenBank/DDBJ whole genome shotgun (WGS) entry which is preliminary data.</text>
</comment>
<dbReference type="Gene3D" id="3.30.390.50">
    <property type="entry name" value="CO dehydrogenase flavoprotein, C-terminal domain"/>
    <property type="match status" value="1"/>
</dbReference>
<keyword evidence="1" id="KW-0285">Flavoprotein</keyword>
<dbReference type="RefSeq" id="WP_146318563.1">
    <property type="nucleotide sequence ID" value="NZ_VCQV01000026.1"/>
</dbReference>
<dbReference type="PROSITE" id="PS51387">
    <property type="entry name" value="FAD_PCMH"/>
    <property type="match status" value="1"/>
</dbReference>
<dbReference type="FunFam" id="3.30.465.10:FF:000017">
    <property type="entry name" value="Xanthine dehydrogenase, FAD binding subunit"/>
    <property type="match status" value="1"/>
</dbReference>
<name>A0A563DW85_9MICO</name>
<dbReference type="GO" id="GO:0016491">
    <property type="term" value="F:oxidoreductase activity"/>
    <property type="evidence" value="ECO:0007669"/>
    <property type="project" value="UniProtKB-KW"/>
</dbReference>
<keyword evidence="6" id="KW-1185">Reference proteome</keyword>
<dbReference type="InterPro" id="IPR016169">
    <property type="entry name" value="FAD-bd_PCMH_sub2"/>
</dbReference>
<dbReference type="Proteomes" id="UP000320244">
    <property type="component" value="Unassembled WGS sequence"/>
</dbReference>
<dbReference type="Pfam" id="PF00941">
    <property type="entry name" value="FAD_binding_5"/>
    <property type="match status" value="1"/>
</dbReference>
<dbReference type="Gene3D" id="3.30.43.10">
    <property type="entry name" value="Uridine Diphospho-n-acetylenolpyruvylglucosamine Reductase, domain 2"/>
    <property type="match status" value="1"/>
</dbReference>
<evidence type="ECO:0000313" key="5">
    <source>
        <dbReference type="EMBL" id="TWP34548.1"/>
    </source>
</evidence>
<accession>A0A563DW85</accession>
<dbReference type="InterPro" id="IPR016167">
    <property type="entry name" value="FAD-bd_PCMH_sub1"/>
</dbReference>
<dbReference type="InterPro" id="IPR036318">
    <property type="entry name" value="FAD-bd_PCMH-like_sf"/>
</dbReference>
<dbReference type="SUPFAM" id="SSF55447">
    <property type="entry name" value="CO dehydrogenase flavoprotein C-terminal domain-like"/>
    <property type="match status" value="1"/>
</dbReference>
<dbReference type="AlphaFoldDB" id="A0A563DW85"/>
<protein>
    <submittedName>
        <fullName evidence="5">Xanthine dehydrogenase family protein subunit M</fullName>
    </submittedName>
</protein>
<proteinExistence type="predicted"/>
<evidence type="ECO:0000256" key="3">
    <source>
        <dbReference type="ARBA" id="ARBA00023002"/>
    </source>
</evidence>
<reference evidence="5 6" key="2">
    <citation type="submission" date="2019-08" db="EMBL/GenBank/DDBJ databases">
        <title>Jejuicoccus antrihumi gen. nov., sp. nov., a new member of the family Dermacoccaceae isolated from a cave.</title>
        <authorList>
            <person name="Schumann P."/>
            <person name="Kim I.S."/>
        </authorList>
    </citation>
    <scope>NUCLEOTIDE SEQUENCE [LARGE SCALE GENOMIC DNA]</scope>
    <source>
        <strain evidence="5 6">C5-26</strain>
    </source>
</reference>
<dbReference type="InterPro" id="IPR051312">
    <property type="entry name" value="Diverse_Substr_Oxidored"/>
</dbReference>
<dbReference type="GO" id="GO:0071949">
    <property type="term" value="F:FAD binding"/>
    <property type="evidence" value="ECO:0007669"/>
    <property type="project" value="InterPro"/>
</dbReference>
<keyword evidence="3" id="KW-0560">Oxidoreductase</keyword>
<reference evidence="5 6" key="1">
    <citation type="submission" date="2019-05" db="EMBL/GenBank/DDBJ databases">
        <authorList>
            <person name="Lee S.D."/>
        </authorList>
    </citation>
    <scope>NUCLEOTIDE SEQUENCE [LARGE SCALE GENOMIC DNA]</scope>
    <source>
        <strain evidence="5 6">C5-26</strain>
    </source>
</reference>
<evidence type="ECO:0000313" key="6">
    <source>
        <dbReference type="Proteomes" id="UP000320244"/>
    </source>
</evidence>
<dbReference type="OrthoDB" id="9793944at2"/>
<evidence type="ECO:0000256" key="2">
    <source>
        <dbReference type="ARBA" id="ARBA00022827"/>
    </source>
</evidence>
<gene>
    <name evidence="5" type="ORF">FGL98_16765</name>
</gene>
<dbReference type="Pfam" id="PF03450">
    <property type="entry name" value="CO_deh_flav_C"/>
    <property type="match status" value="1"/>
</dbReference>
<dbReference type="EMBL" id="VCQV01000026">
    <property type="protein sequence ID" value="TWP34548.1"/>
    <property type="molecule type" value="Genomic_DNA"/>
</dbReference>
<feature type="domain" description="FAD-binding PCMH-type" evidence="4">
    <location>
        <begin position="1"/>
        <end position="178"/>
    </location>
</feature>
<dbReference type="Gene3D" id="3.30.465.10">
    <property type="match status" value="1"/>
</dbReference>
<dbReference type="SUPFAM" id="SSF56176">
    <property type="entry name" value="FAD-binding/transporter-associated domain-like"/>
    <property type="match status" value="1"/>
</dbReference>
<keyword evidence="2" id="KW-0274">FAD</keyword>
<dbReference type="SMART" id="SM01092">
    <property type="entry name" value="CO_deh_flav_C"/>
    <property type="match status" value="1"/>
</dbReference>
<evidence type="ECO:0000259" key="4">
    <source>
        <dbReference type="PROSITE" id="PS51387"/>
    </source>
</evidence>
<dbReference type="PANTHER" id="PTHR42659:SF2">
    <property type="entry name" value="XANTHINE DEHYDROGENASE SUBUNIT C-RELATED"/>
    <property type="match status" value="1"/>
</dbReference>
<dbReference type="InterPro" id="IPR016166">
    <property type="entry name" value="FAD-bd_PCMH"/>
</dbReference>